<name>A0A7N9CX86_MACFA</name>
<keyword evidence="2" id="KW-1185">Reference proteome</keyword>
<reference evidence="1" key="3">
    <citation type="submission" date="2025-09" db="UniProtKB">
        <authorList>
            <consortium name="Ensembl"/>
        </authorList>
    </citation>
    <scope>IDENTIFICATION</scope>
</reference>
<dbReference type="Ensembl" id="ENSMFAT00000097785.1">
    <property type="protein sequence ID" value="ENSMFAP00000055231.1"/>
    <property type="gene ID" value="ENSMFAG00000054646.1"/>
</dbReference>
<evidence type="ECO:0000313" key="2">
    <source>
        <dbReference type="Proteomes" id="UP000233100"/>
    </source>
</evidence>
<dbReference type="AlphaFoldDB" id="A0A7N9CX86"/>
<proteinExistence type="predicted"/>
<evidence type="ECO:0000313" key="1">
    <source>
        <dbReference type="Ensembl" id="ENSMFAP00000055231.1"/>
    </source>
</evidence>
<organism evidence="1 2">
    <name type="scientific">Macaca fascicularis</name>
    <name type="common">Crab-eating macaque</name>
    <name type="synonym">Cynomolgus monkey</name>
    <dbReference type="NCBI Taxonomy" id="9541"/>
    <lineage>
        <taxon>Eukaryota</taxon>
        <taxon>Metazoa</taxon>
        <taxon>Chordata</taxon>
        <taxon>Craniata</taxon>
        <taxon>Vertebrata</taxon>
        <taxon>Euteleostomi</taxon>
        <taxon>Mammalia</taxon>
        <taxon>Eutheria</taxon>
        <taxon>Euarchontoglires</taxon>
        <taxon>Primates</taxon>
        <taxon>Haplorrhini</taxon>
        <taxon>Catarrhini</taxon>
        <taxon>Cercopithecidae</taxon>
        <taxon>Cercopithecinae</taxon>
        <taxon>Macaca</taxon>
    </lineage>
</organism>
<dbReference type="GeneTree" id="ENSGT00910000147472"/>
<dbReference type="Proteomes" id="UP000233100">
    <property type="component" value="Chromosome 2"/>
</dbReference>
<reference evidence="1 2" key="1">
    <citation type="submission" date="2013-03" db="EMBL/GenBank/DDBJ databases">
        <authorList>
            <person name="Warren W."/>
            <person name="Wilson R.K."/>
        </authorList>
    </citation>
    <scope>NUCLEOTIDE SEQUENCE</scope>
</reference>
<protein>
    <submittedName>
        <fullName evidence="1">Uncharacterized protein</fullName>
    </submittedName>
</protein>
<reference evidence="1" key="2">
    <citation type="submission" date="2025-08" db="UniProtKB">
        <authorList>
            <consortium name="Ensembl"/>
        </authorList>
    </citation>
    <scope>IDENTIFICATION</scope>
</reference>
<sequence length="116" mass="13116">MVASKKIELVQRNSHFLKPSDLVRSIYYHENSTGKTCPYGSIISHQVPPTTRGNYGSLKMTFGWGHRAKPYHSAPDPSQTSYFYISKLIMLSQQSSKVSTDFSINSNIHSPKSHLR</sequence>
<accession>A0A7N9CX86</accession>